<feature type="region of interest" description="Disordered" evidence="1">
    <location>
        <begin position="93"/>
        <end position="163"/>
    </location>
</feature>
<feature type="compositionally biased region" description="Basic and acidic residues" evidence="1">
    <location>
        <begin position="264"/>
        <end position="278"/>
    </location>
</feature>
<evidence type="ECO:0000313" key="2">
    <source>
        <dbReference type="EMBL" id="AXH00782.1"/>
    </source>
</evidence>
<feature type="compositionally biased region" description="Polar residues" evidence="1">
    <location>
        <begin position="1"/>
        <end position="10"/>
    </location>
</feature>
<evidence type="ECO:0000256" key="1">
    <source>
        <dbReference type="SAM" id="MobiDB-lite"/>
    </source>
</evidence>
<dbReference type="RefSeq" id="WP_114673438.1">
    <property type="nucleotide sequence ID" value="NZ_CP031163.1"/>
</dbReference>
<sequence>MTTYQDQGFTPNPHAAPVLDADRQRAGELWEQVKGTEMEAQYRAISSRHPRKADSRTQYLAFLDELEAMFAQPEVQNEAPVTPEVVDADEAPAQENAPATEPAEVPAQVAETPTPSQEDEAQAEEEAEEAAEPGEGDEEDTDDEGEGETETKQETPAPAKPEVVAENAAPKGLTDGGLFTQLFGMLHDGGEVSLQVMRVSEQLTVGIFPKPVPGETSPQSVVVTESAAWFDANLLSAMRPYAQARVDAFAAFQQAAKQQAAASKKPEKTAAKKPEKSTGPKLHALTLKAAEGSTISGKHNGKELPLALGQNDVPAGTIEMTVKHDLFGEQKKSLLISATREYDFTAQQGGHLTVKPTPEGAALSASKGETQIALHGETLLPAGKWTIHAEAAHHLPKTVQMSVKAGDHQTVELALDELNSLF</sequence>
<keyword evidence="2" id="KW-0614">Plasmid</keyword>
<proteinExistence type="predicted"/>
<protein>
    <submittedName>
        <fullName evidence="2">Uncharacterized protein</fullName>
    </submittedName>
</protein>
<dbReference type="Proteomes" id="UP000253744">
    <property type="component" value="Plasmid pDrdI"/>
</dbReference>
<evidence type="ECO:0000313" key="3">
    <source>
        <dbReference type="Proteomes" id="UP000253744"/>
    </source>
</evidence>
<feature type="region of interest" description="Disordered" evidence="1">
    <location>
        <begin position="1"/>
        <end position="23"/>
    </location>
</feature>
<feature type="compositionally biased region" description="Acidic residues" evidence="1">
    <location>
        <begin position="117"/>
        <end position="148"/>
    </location>
</feature>
<dbReference type="KEGG" id="dwu:DVJ83_16740"/>
<dbReference type="EMBL" id="CP031163">
    <property type="protein sequence ID" value="AXH00782.1"/>
    <property type="molecule type" value="Genomic_DNA"/>
</dbReference>
<organism evidence="2 3">
    <name type="scientific">Deinococcus wulumuqiensis</name>
    <dbReference type="NCBI Taxonomy" id="980427"/>
    <lineage>
        <taxon>Bacteria</taxon>
        <taxon>Thermotogati</taxon>
        <taxon>Deinococcota</taxon>
        <taxon>Deinococci</taxon>
        <taxon>Deinococcales</taxon>
        <taxon>Deinococcaceae</taxon>
        <taxon>Deinococcus</taxon>
    </lineage>
</organism>
<name>A0A345IM59_9DEIO</name>
<geneLocation type="plasmid" evidence="3">
    <name>pdrdi</name>
</geneLocation>
<dbReference type="AlphaFoldDB" id="A0A345IM59"/>
<feature type="region of interest" description="Disordered" evidence="1">
    <location>
        <begin position="260"/>
        <end position="280"/>
    </location>
</feature>
<reference evidence="2 3" key="1">
    <citation type="submission" date="2018-07" db="EMBL/GenBank/DDBJ databases">
        <title>Complete Genome and Methylome Analysis of Deinococcus wulumuqiensis NEB 479.</title>
        <authorList>
            <person name="Fomenkov A."/>
            <person name="Luyten Y."/>
            <person name="Vincze T."/>
            <person name="Anton B.P."/>
            <person name="Clark T."/>
            <person name="Roberts R.J."/>
            <person name="Morgan R.D."/>
        </authorList>
    </citation>
    <scope>NUCLEOTIDE SEQUENCE [LARGE SCALE GENOMIC DNA]</scope>
    <source>
        <strain evidence="2 3">NEB 479</strain>
        <plasmid evidence="3">Plasmid pdrdi</plasmid>
    </source>
</reference>
<gene>
    <name evidence="2" type="ORF">DVJ83_16740</name>
</gene>
<accession>A0A345IM59</accession>